<gene>
    <name evidence="2" type="ORF">U9M48_030946</name>
</gene>
<reference evidence="2 3" key="1">
    <citation type="submission" date="2024-02" db="EMBL/GenBank/DDBJ databases">
        <title>High-quality chromosome-scale genome assembly of Pensacola bahiagrass (Paspalum notatum Flugge var. saurae).</title>
        <authorList>
            <person name="Vega J.M."/>
            <person name="Podio M."/>
            <person name="Orjuela J."/>
            <person name="Siena L.A."/>
            <person name="Pessino S.C."/>
            <person name="Combes M.C."/>
            <person name="Mariac C."/>
            <person name="Albertini E."/>
            <person name="Pupilli F."/>
            <person name="Ortiz J.P.A."/>
            <person name="Leblanc O."/>
        </authorList>
    </citation>
    <scope>NUCLEOTIDE SEQUENCE [LARGE SCALE GENOMIC DNA]</scope>
    <source>
        <strain evidence="2">R1</strain>
        <tissue evidence="2">Leaf</tissue>
    </source>
</reference>
<proteinExistence type="predicted"/>
<evidence type="ECO:0000313" key="2">
    <source>
        <dbReference type="EMBL" id="WVZ83850.1"/>
    </source>
</evidence>
<dbReference type="AlphaFoldDB" id="A0AAQ3U1L3"/>
<protein>
    <submittedName>
        <fullName evidence="2">Uncharacterized protein</fullName>
    </submittedName>
</protein>
<sequence>MCNLSRAFKTDISAVLTVKSSLDSHRLEFKKMAYGDDNDDGDDDNGDDDDDGDDDNSDDDGYGDGSHSKYFVVFIIFQLWDGLC</sequence>
<evidence type="ECO:0000313" key="3">
    <source>
        <dbReference type="Proteomes" id="UP001341281"/>
    </source>
</evidence>
<feature type="region of interest" description="Disordered" evidence="1">
    <location>
        <begin position="33"/>
        <end position="66"/>
    </location>
</feature>
<evidence type="ECO:0000256" key="1">
    <source>
        <dbReference type="SAM" id="MobiDB-lite"/>
    </source>
</evidence>
<name>A0AAQ3U1L3_PASNO</name>
<dbReference type="Proteomes" id="UP001341281">
    <property type="component" value="Chromosome 07"/>
</dbReference>
<accession>A0AAQ3U1L3</accession>
<dbReference type="EMBL" id="CP144751">
    <property type="protein sequence ID" value="WVZ83850.1"/>
    <property type="molecule type" value="Genomic_DNA"/>
</dbReference>
<organism evidence="2 3">
    <name type="scientific">Paspalum notatum var. saurae</name>
    <dbReference type="NCBI Taxonomy" id="547442"/>
    <lineage>
        <taxon>Eukaryota</taxon>
        <taxon>Viridiplantae</taxon>
        <taxon>Streptophyta</taxon>
        <taxon>Embryophyta</taxon>
        <taxon>Tracheophyta</taxon>
        <taxon>Spermatophyta</taxon>
        <taxon>Magnoliopsida</taxon>
        <taxon>Liliopsida</taxon>
        <taxon>Poales</taxon>
        <taxon>Poaceae</taxon>
        <taxon>PACMAD clade</taxon>
        <taxon>Panicoideae</taxon>
        <taxon>Andropogonodae</taxon>
        <taxon>Paspaleae</taxon>
        <taxon>Paspalinae</taxon>
        <taxon>Paspalum</taxon>
    </lineage>
</organism>
<feature type="compositionally biased region" description="Acidic residues" evidence="1">
    <location>
        <begin position="36"/>
        <end position="62"/>
    </location>
</feature>
<keyword evidence="3" id="KW-1185">Reference proteome</keyword>